<keyword evidence="9" id="KW-1185">Reference proteome</keyword>
<evidence type="ECO:0000313" key="8">
    <source>
        <dbReference type="EMBL" id="MBA8795437.1"/>
    </source>
</evidence>
<gene>
    <name evidence="8" type="ORF">FHX74_003073</name>
</gene>
<dbReference type="Proteomes" id="UP000523079">
    <property type="component" value="Unassembled WGS sequence"/>
</dbReference>
<dbReference type="InterPro" id="IPR036388">
    <property type="entry name" value="WH-like_DNA-bd_sf"/>
</dbReference>
<comment type="cofactor">
    <cofactor evidence="7">
        <name>Zn(2+)</name>
        <dbReference type="ChEBI" id="CHEBI:29105"/>
    </cofactor>
    <text evidence="7">Binds 1 zinc ion per subunit.</text>
</comment>
<feature type="binding site" evidence="7">
    <location>
        <position position="144"/>
    </location>
    <ligand>
        <name>Zn(2+)</name>
        <dbReference type="ChEBI" id="CHEBI:29105"/>
    </ligand>
</feature>
<feature type="binding site" evidence="7">
    <location>
        <position position="104"/>
    </location>
    <ligand>
        <name>Zn(2+)</name>
        <dbReference type="ChEBI" id="CHEBI:29105"/>
    </ligand>
</feature>
<keyword evidence="2" id="KW-0678">Repressor</keyword>
<keyword evidence="7" id="KW-0479">Metal-binding</keyword>
<name>A0A7W3IUC8_9ACTN</name>
<evidence type="ECO:0000256" key="2">
    <source>
        <dbReference type="ARBA" id="ARBA00022491"/>
    </source>
</evidence>
<keyword evidence="5" id="KW-0238">DNA-binding</keyword>
<dbReference type="GO" id="GO:0003700">
    <property type="term" value="F:DNA-binding transcription factor activity"/>
    <property type="evidence" value="ECO:0007669"/>
    <property type="project" value="InterPro"/>
</dbReference>
<dbReference type="AlphaFoldDB" id="A0A7W3IUC8"/>
<dbReference type="SUPFAM" id="SSF46785">
    <property type="entry name" value="Winged helix' DNA-binding domain"/>
    <property type="match status" value="1"/>
</dbReference>
<evidence type="ECO:0000313" key="9">
    <source>
        <dbReference type="Proteomes" id="UP000523079"/>
    </source>
</evidence>
<accession>A0A7W3IUC8</accession>
<protein>
    <submittedName>
        <fullName evidence="8">Fur family ferric uptake transcriptional regulator</fullName>
    </submittedName>
</protein>
<dbReference type="CDD" id="cd07153">
    <property type="entry name" value="Fur_like"/>
    <property type="match status" value="1"/>
</dbReference>
<dbReference type="Pfam" id="PF01475">
    <property type="entry name" value="FUR"/>
    <property type="match status" value="1"/>
</dbReference>
<dbReference type="Gene3D" id="1.10.10.10">
    <property type="entry name" value="Winged helix-like DNA-binding domain superfamily/Winged helix DNA-binding domain"/>
    <property type="match status" value="1"/>
</dbReference>
<reference evidence="8 9" key="1">
    <citation type="submission" date="2020-07" db="EMBL/GenBank/DDBJ databases">
        <title>Sequencing the genomes of 1000 actinobacteria strains.</title>
        <authorList>
            <person name="Klenk H.-P."/>
        </authorList>
    </citation>
    <scope>NUCLEOTIDE SEQUENCE [LARGE SCALE GENOMIC DNA]</scope>
    <source>
        <strain evidence="8 9">DSM 100723</strain>
    </source>
</reference>
<keyword evidence="4" id="KW-0805">Transcription regulation</keyword>
<feature type="binding site" evidence="7">
    <location>
        <position position="101"/>
    </location>
    <ligand>
        <name>Zn(2+)</name>
        <dbReference type="ChEBI" id="CHEBI:29105"/>
    </ligand>
</feature>
<evidence type="ECO:0000256" key="1">
    <source>
        <dbReference type="ARBA" id="ARBA00007957"/>
    </source>
</evidence>
<dbReference type="EMBL" id="JACGWT010000005">
    <property type="protein sequence ID" value="MBA8795437.1"/>
    <property type="molecule type" value="Genomic_DNA"/>
</dbReference>
<sequence>MADDGEQAASAGRLRAAGLRSTPARRAVLEVLAGTGDHLDADAVLARVAERAPETHRATVYRALHTLAEHHLVSHTHLPGDATVYHLGDAAGADGHAHLQCHRCGRVIDVPGDLLDPLAATLGQRFGFRLDPTHGALLGRCADCVD</sequence>
<dbReference type="GO" id="GO:1900376">
    <property type="term" value="P:regulation of secondary metabolite biosynthetic process"/>
    <property type="evidence" value="ECO:0007669"/>
    <property type="project" value="TreeGrafter"/>
</dbReference>
<dbReference type="InterPro" id="IPR043135">
    <property type="entry name" value="Fur_C"/>
</dbReference>
<evidence type="ECO:0000256" key="3">
    <source>
        <dbReference type="ARBA" id="ARBA00022833"/>
    </source>
</evidence>
<dbReference type="GO" id="GO:0008270">
    <property type="term" value="F:zinc ion binding"/>
    <property type="evidence" value="ECO:0007669"/>
    <property type="project" value="TreeGrafter"/>
</dbReference>
<dbReference type="PANTHER" id="PTHR33202">
    <property type="entry name" value="ZINC UPTAKE REGULATION PROTEIN"/>
    <property type="match status" value="1"/>
</dbReference>
<dbReference type="RefSeq" id="WP_182561059.1">
    <property type="nucleotide sequence ID" value="NZ_JACGWT010000005.1"/>
</dbReference>
<dbReference type="Gene3D" id="3.30.1490.190">
    <property type="match status" value="1"/>
</dbReference>
<comment type="similarity">
    <text evidence="1">Belongs to the Fur family.</text>
</comment>
<dbReference type="PANTHER" id="PTHR33202:SF7">
    <property type="entry name" value="FERRIC UPTAKE REGULATION PROTEIN"/>
    <property type="match status" value="1"/>
</dbReference>
<keyword evidence="6" id="KW-0804">Transcription</keyword>
<proteinExistence type="inferred from homology"/>
<dbReference type="GO" id="GO:0045892">
    <property type="term" value="P:negative regulation of DNA-templated transcription"/>
    <property type="evidence" value="ECO:0007669"/>
    <property type="project" value="TreeGrafter"/>
</dbReference>
<dbReference type="InterPro" id="IPR036390">
    <property type="entry name" value="WH_DNA-bd_sf"/>
</dbReference>
<keyword evidence="3 7" id="KW-0862">Zinc</keyword>
<evidence type="ECO:0000256" key="7">
    <source>
        <dbReference type="PIRSR" id="PIRSR602481-1"/>
    </source>
</evidence>
<organism evidence="8 9">
    <name type="scientific">Microlunatus kandeliicorticis</name>
    <dbReference type="NCBI Taxonomy" id="1759536"/>
    <lineage>
        <taxon>Bacteria</taxon>
        <taxon>Bacillati</taxon>
        <taxon>Actinomycetota</taxon>
        <taxon>Actinomycetes</taxon>
        <taxon>Propionibacteriales</taxon>
        <taxon>Propionibacteriaceae</taxon>
        <taxon>Microlunatus</taxon>
    </lineage>
</organism>
<feature type="binding site" evidence="7">
    <location>
        <position position="141"/>
    </location>
    <ligand>
        <name>Zn(2+)</name>
        <dbReference type="ChEBI" id="CHEBI:29105"/>
    </ligand>
</feature>
<evidence type="ECO:0000256" key="5">
    <source>
        <dbReference type="ARBA" id="ARBA00023125"/>
    </source>
</evidence>
<dbReference type="GO" id="GO:0000976">
    <property type="term" value="F:transcription cis-regulatory region binding"/>
    <property type="evidence" value="ECO:0007669"/>
    <property type="project" value="TreeGrafter"/>
</dbReference>
<comment type="caution">
    <text evidence="8">The sequence shown here is derived from an EMBL/GenBank/DDBJ whole genome shotgun (WGS) entry which is preliminary data.</text>
</comment>
<evidence type="ECO:0000256" key="6">
    <source>
        <dbReference type="ARBA" id="ARBA00023163"/>
    </source>
</evidence>
<evidence type="ECO:0000256" key="4">
    <source>
        <dbReference type="ARBA" id="ARBA00023015"/>
    </source>
</evidence>
<dbReference type="InterPro" id="IPR002481">
    <property type="entry name" value="FUR"/>
</dbReference>